<dbReference type="Pfam" id="PF13639">
    <property type="entry name" value="zf-RING_2"/>
    <property type="match status" value="1"/>
</dbReference>
<dbReference type="GO" id="GO:0071797">
    <property type="term" value="C:LUBAC complex"/>
    <property type="evidence" value="ECO:0007669"/>
    <property type="project" value="TreeGrafter"/>
</dbReference>
<comment type="caution">
    <text evidence="12">The sequence shown here is derived from an EMBL/GenBank/DDBJ whole genome shotgun (WGS) entry which is preliminary data.</text>
</comment>
<evidence type="ECO:0000256" key="5">
    <source>
        <dbReference type="ARBA" id="ARBA00022771"/>
    </source>
</evidence>
<protein>
    <submittedName>
        <fullName evidence="12">RanBP-type and C3HC4-type zinc finger-containing protein 1-like protein</fullName>
    </submittedName>
</protein>
<dbReference type="InterPro" id="IPR001841">
    <property type="entry name" value="Znf_RING"/>
</dbReference>
<dbReference type="FunFam" id="3.30.40.10:FF:000137">
    <property type="entry name" value="RanBP-type and C3HC4-type zinc finger-containing protein 1"/>
    <property type="match status" value="1"/>
</dbReference>
<sequence length="401" mass="44841">MFILNKFISKIEKDFGYPLHTQKWIFGKSFATNEEASLATYGITASGCPIFLYILSTSIEATNEKANDDRDFSSNDDIEKSKQNFTMNGLPDDATQSAGETSETGDEEDDSDESESDSDFESVDNDSDASNSVESASNDIAEPEKANSLQKTYRELVELDDKDCVANVEPFECVICLSEIAVGNGVVLRDCLHSFCRDCLRDAIHYTEEAVVKCPFRNHEYSCDSCLQDREVKAVASPELYERYLHRSVASAESKSTKSFHCKTADCRGWCEYDDNVNTFPCPVCGHENCLTCQAIHENMNCKQYQDQIDLEAAENEDAKKTKEYLDNMLTAGDAVRCPQCMVIVMKKWGCDWVKCSMCQTEICWVTKGPRWGPAGRGDTSAGCKCMVNGVKCHPKCNYCH</sequence>
<dbReference type="InterPro" id="IPR047559">
    <property type="entry name" value="HOIL1_RBR_mRING-HC-C3HC3D"/>
</dbReference>
<feature type="domain" description="RING-type" evidence="11">
    <location>
        <begin position="169"/>
        <end position="397"/>
    </location>
</feature>
<evidence type="ECO:0000313" key="13">
    <source>
        <dbReference type="Proteomes" id="UP000285301"/>
    </source>
</evidence>
<evidence type="ECO:0000256" key="3">
    <source>
        <dbReference type="ARBA" id="ARBA00022723"/>
    </source>
</evidence>
<dbReference type="Gene3D" id="3.30.40.10">
    <property type="entry name" value="Zinc/RING finger domain, C3HC4 (zinc finger)"/>
    <property type="match status" value="1"/>
</dbReference>
<evidence type="ECO:0000256" key="2">
    <source>
        <dbReference type="ARBA" id="ARBA00022679"/>
    </source>
</evidence>
<dbReference type="AlphaFoldDB" id="A0A3S4QUA5"/>
<dbReference type="GO" id="GO:0043130">
    <property type="term" value="F:ubiquitin binding"/>
    <property type="evidence" value="ECO:0007669"/>
    <property type="project" value="TreeGrafter"/>
</dbReference>
<dbReference type="PANTHER" id="PTHR22770:SF13">
    <property type="entry name" value="RING-TYPE DOMAIN-CONTAINING PROTEIN"/>
    <property type="match status" value="1"/>
</dbReference>
<dbReference type="CDD" id="cd20358">
    <property type="entry name" value="Rcat_RBR_HOIL1"/>
    <property type="match status" value="1"/>
</dbReference>
<keyword evidence="4" id="KW-0677">Repeat</keyword>
<feature type="compositionally biased region" description="Low complexity" evidence="9">
    <location>
        <begin position="128"/>
        <end position="139"/>
    </location>
</feature>
<dbReference type="GO" id="GO:0008270">
    <property type="term" value="F:zinc ion binding"/>
    <property type="evidence" value="ECO:0007669"/>
    <property type="project" value="UniProtKB-KW"/>
</dbReference>
<reference evidence="12 13" key="1">
    <citation type="journal article" date="2018" name="Gigascience">
        <title>Genomes of trombidid mites reveal novel predicted allergens and laterally-transferred genes associated with secondary metabolism.</title>
        <authorList>
            <person name="Dong X."/>
            <person name="Chaisiri K."/>
            <person name="Xia D."/>
            <person name="Armstrong S.D."/>
            <person name="Fang Y."/>
            <person name="Donnelly M.J."/>
            <person name="Kadowaki T."/>
            <person name="McGarry J.W."/>
            <person name="Darby A.C."/>
            <person name="Makepeace B.L."/>
        </authorList>
    </citation>
    <scope>NUCLEOTIDE SEQUENCE [LARGE SCALE GENOMIC DNA]</scope>
    <source>
        <strain evidence="12">UoL-WK</strain>
    </source>
</reference>
<dbReference type="CDD" id="cd20345">
    <property type="entry name" value="BRcat_RBR_HOIL1"/>
    <property type="match status" value="1"/>
</dbReference>
<evidence type="ECO:0000256" key="9">
    <source>
        <dbReference type="SAM" id="MobiDB-lite"/>
    </source>
</evidence>
<keyword evidence="13" id="KW-1185">Reference proteome</keyword>
<dbReference type="PANTHER" id="PTHR22770">
    <property type="entry name" value="UBIQUITIN CONJUGATING ENZYME 7 INTERACTING PROTEIN-RELATED"/>
    <property type="match status" value="1"/>
</dbReference>
<dbReference type="EMBL" id="NCKU01003269">
    <property type="protein sequence ID" value="RWS07859.1"/>
    <property type="molecule type" value="Genomic_DNA"/>
</dbReference>
<dbReference type="STRING" id="1965070.A0A3S4QUA5"/>
<evidence type="ECO:0000256" key="8">
    <source>
        <dbReference type="PROSITE-ProRule" id="PRU00175"/>
    </source>
</evidence>
<dbReference type="InterPro" id="IPR013083">
    <property type="entry name" value="Znf_RING/FYVE/PHD"/>
</dbReference>
<evidence type="ECO:0000256" key="6">
    <source>
        <dbReference type="ARBA" id="ARBA00022786"/>
    </source>
</evidence>
<dbReference type="GO" id="GO:0004842">
    <property type="term" value="F:ubiquitin-protein transferase activity"/>
    <property type="evidence" value="ECO:0007669"/>
    <property type="project" value="TreeGrafter"/>
</dbReference>
<feature type="region of interest" description="Disordered" evidence="9">
    <location>
        <begin position="82"/>
        <end position="147"/>
    </location>
</feature>
<feature type="compositionally biased region" description="Acidic residues" evidence="9">
    <location>
        <begin position="103"/>
        <end position="127"/>
    </location>
</feature>
<keyword evidence="5 8" id="KW-0863">Zinc-finger</keyword>
<evidence type="ECO:0000256" key="7">
    <source>
        <dbReference type="ARBA" id="ARBA00022833"/>
    </source>
</evidence>
<evidence type="ECO:0000259" key="10">
    <source>
        <dbReference type="PROSITE" id="PS50089"/>
    </source>
</evidence>
<evidence type="ECO:0000256" key="1">
    <source>
        <dbReference type="ARBA" id="ARBA00004906"/>
    </source>
</evidence>
<keyword evidence="2" id="KW-0808">Transferase</keyword>
<evidence type="ECO:0000256" key="4">
    <source>
        <dbReference type="ARBA" id="ARBA00022737"/>
    </source>
</evidence>
<dbReference type="GO" id="GO:0097039">
    <property type="term" value="P:protein linear polyubiquitination"/>
    <property type="evidence" value="ECO:0007669"/>
    <property type="project" value="TreeGrafter"/>
</dbReference>
<dbReference type="SMART" id="SM00184">
    <property type="entry name" value="RING"/>
    <property type="match status" value="1"/>
</dbReference>
<dbReference type="Gene3D" id="1.20.120.1750">
    <property type="match status" value="1"/>
</dbReference>
<dbReference type="Gene3D" id="3.10.20.90">
    <property type="entry name" value="Phosphatidylinositol 3-kinase Catalytic Subunit, Chain A, domain 1"/>
    <property type="match status" value="1"/>
</dbReference>
<organism evidence="12 13">
    <name type="scientific">Dinothrombium tinctorium</name>
    <dbReference type="NCBI Taxonomy" id="1965070"/>
    <lineage>
        <taxon>Eukaryota</taxon>
        <taxon>Metazoa</taxon>
        <taxon>Ecdysozoa</taxon>
        <taxon>Arthropoda</taxon>
        <taxon>Chelicerata</taxon>
        <taxon>Arachnida</taxon>
        <taxon>Acari</taxon>
        <taxon>Acariformes</taxon>
        <taxon>Trombidiformes</taxon>
        <taxon>Prostigmata</taxon>
        <taxon>Anystina</taxon>
        <taxon>Parasitengona</taxon>
        <taxon>Trombidioidea</taxon>
        <taxon>Trombidiidae</taxon>
        <taxon>Dinothrombium</taxon>
    </lineage>
</organism>
<dbReference type="InterPro" id="IPR044066">
    <property type="entry name" value="TRIAD_supradom"/>
</dbReference>
<accession>A0A3S4QUA5</accession>
<dbReference type="PROSITE" id="PS51873">
    <property type="entry name" value="TRIAD"/>
    <property type="match status" value="1"/>
</dbReference>
<keyword evidence="3" id="KW-0479">Metal-binding</keyword>
<dbReference type="InterPro" id="IPR017907">
    <property type="entry name" value="Znf_RING_CS"/>
</dbReference>
<evidence type="ECO:0000313" key="12">
    <source>
        <dbReference type="EMBL" id="RWS07859.1"/>
    </source>
</evidence>
<evidence type="ECO:0000259" key="11">
    <source>
        <dbReference type="PROSITE" id="PS51873"/>
    </source>
</evidence>
<dbReference type="InterPro" id="IPR047557">
    <property type="entry name" value="Rcat_RBR_HOIL1"/>
</dbReference>
<proteinExistence type="predicted"/>
<name>A0A3S4QUA5_9ACAR</name>
<dbReference type="CDD" id="cd16633">
    <property type="entry name" value="mRING-HC-C3HC3D_RBR_HOIL1"/>
    <property type="match status" value="1"/>
</dbReference>
<dbReference type="SUPFAM" id="SSF57850">
    <property type="entry name" value="RING/U-box"/>
    <property type="match status" value="3"/>
</dbReference>
<keyword evidence="6" id="KW-0833">Ubl conjugation pathway</keyword>
<dbReference type="PROSITE" id="PS00518">
    <property type="entry name" value="ZF_RING_1"/>
    <property type="match status" value="1"/>
</dbReference>
<dbReference type="Proteomes" id="UP000285301">
    <property type="component" value="Unassembled WGS sequence"/>
</dbReference>
<dbReference type="OrthoDB" id="261960at2759"/>
<dbReference type="GO" id="GO:0043161">
    <property type="term" value="P:proteasome-mediated ubiquitin-dependent protein catabolic process"/>
    <property type="evidence" value="ECO:0007669"/>
    <property type="project" value="TreeGrafter"/>
</dbReference>
<feature type="domain" description="RING-type" evidence="10">
    <location>
        <begin position="173"/>
        <end position="218"/>
    </location>
</feature>
<dbReference type="InterPro" id="IPR051628">
    <property type="entry name" value="LUBAC_E3_Ligases"/>
</dbReference>
<dbReference type="InterPro" id="IPR047558">
    <property type="entry name" value="BRcat_RBR_HOIL1"/>
</dbReference>
<comment type="pathway">
    <text evidence="1">Protein modification; protein ubiquitination.</text>
</comment>
<keyword evidence="7" id="KW-0862">Zinc</keyword>
<gene>
    <name evidence="12" type="ORF">B4U79_05679</name>
</gene>
<dbReference type="PROSITE" id="PS50089">
    <property type="entry name" value="ZF_RING_2"/>
    <property type="match status" value="1"/>
</dbReference>